<keyword evidence="5 14" id="KW-0436">Ligase</keyword>
<dbReference type="PROSITE" id="PS50975">
    <property type="entry name" value="ATP_GRASP"/>
    <property type="match status" value="1"/>
</dbReference>
<protein>
    <recommendedName>
        <fullName evidence="4">phosphoribosylamine--glycine ligase</fullName>
        <ecNumber evidence="4">6.3.4.13</ecNumber>
    </recommendedName>
    <alternativeName>
        <fullName evidence="10">Glycinamide ribonucleotide synthetase</fullName>
    </alternativeName>
    <alternativeName>
        <fullName evidence="11">Phosphoribosylglycinamide synthetase</fullName>
    </alternativeName>
</protein>
<evidence type="ECO:0000256" key="12">
    <source>
        <dbReference type="PROSITE-ProRule" id="PRU00409"/>
    </source>
</evidence>
<dbReference type="GO" id="GO:0005524">
    <property type="term" value="F:ATP binding"/>
    <property type="evidence" value="ECO:0007669"/>
    <property type="project" value="UniProtKB-UniRule"/>
</dbReference>
<comment type="pathway">
    <text evidence="3">Purine metabolism; IMP biosynthesis via de novo pathway; N(1)-(5-phospho-D-ribosyl)glycinamide from 5-phospho-alpha-D-ribose 1-diphosphate: step 2/2.</text>
</comment>
<dbReference type="InterPro" id="IPR020559">
    <property type="entry name" value="PRibGlycinamide_synth_CS"/>
</dbReference>
<feature type="domain" description="ATP-grasp" evidence="13">
    <location>
        <begin position="29"/>
        <end position="94"/>
    </location>
</feature>
<keyword evidence="8 12" id="KW-0067">ATP-binding</keyword>
<dbReference type="SUPFAM" id="SSF51246">
    <property type="entry name" value="Rudiment single hybrid motif"/>
    <property type="match status" value="1"/>
</dbReference>
<dbReference type="PANTHER" id="PTHR43472:SF1">
    <property type="entry name" value="PHOSPHORIBOSYLAMINE--GLYCINE LIGASE, CHLOROPLASTIC"/>
    <property type="match status" value="1"/>
</dbReference>
<evidence type="ECO:0000256" key="1">
    <source>
        <dbReference type="ARBA" id="ARBA00001936"/>
    </source>
</evidence>
<dbReference type="PROSITE" id="PS00184">
    <property type="entry name" value="GARS"/>
    <property type="match status" value="1"/>
</dbReference>
<dbReference type="GO" id="GO:0046872">
    <property type="term" value="F:metal ion binding"/>
    <property type="evidence" value="ECO:0007669"/>
    <property type="project" value="InterPro"/>
</dbReference>
<dbReference type="SMART" id="SM01210">
    <property type="entry name" value="GARS_C"/>
    <property type="match status" value="1"/>
</dbReference>
<dbReference type="InterPro" id="IPR020560">
    <property type="entry name" value="PRibGlycinamide_synth_C-dom"/>
</dbReference>
<dbReference type="Pfam" id="PF02843">
    <property type="entry name" value="GARS_C"/>
    <property type="match status" value="1"/>
</dbReference>
<evidence type="ECO:0000256" key="5">
    <source>
        <dbReference type="ARBA" id="ARBA00022598"/>
    </source>
</evidence>
<comment type="cofactor">
    <cofactor evidence="2">
        <name>Mg(2+)</name>
        <dbReference type="ChEBI" id="CHEBI:18420"/>
    </cofactor>
</comment>
<keyword evidence="7" id="KW-0658">Purine biosynthesis</keyword>
<gene>
    <name evidence="14" type="ORF">AVDCRST_MAG91-2205</name>
</gene>
<evidence type="ECO:0000256" key="6">
    <source>
        <dbReference type="ARBA" id="ARBA00022741"/>
    </source>
</evidence>
<sequence>DAGPNTGGMGAYSPTNALTPELEARAMAEIVEPTVRAMAAAGTPFSGVLYAGLMLTPQGPKLIEYNARFGDPEAQVLMLRLEEDLLDLMLDTARGRLAGRGAPAMNRHVAVGVVIAAKGYPGTPAAGGRIEGIADAEAEGAKVFHAGTRLVDGNLLASGGRVLTVCALGAAIGEAREAAYRAATRVRFADGFHRRDIGWREVERSSTASDGIDSPAPGF</sequence>
<dbReference type="PANTHER" id="PTHR43472">
    <property type="entry name" value="PHOSPHORIBOSYLAMINE--GLYCINE LIGASE"/>
    <property type="match status" value="1"/>
</dbReference>
<dbReference type="InterPro" id="IPR000115">
    <property type="entry name" value="PRibGlycinamide_synth"/>
</dbReference>
<evidence type="ECO:0000256" key="2">
    <source>
        <dbReference type="ARBA" id="ARBA00001946"/>
    </source>
</evidence>
<dbReference type="Gene3D" id="3.90.600.10">
    <property type="entry name" value="Phosphoribosylglycinamide synthetase, C-terminal domain"/>
    <property type="match status" value="1"/>
</dbReference>
<dbReference type="FunFam" id="3.90.600.10:FF:000001">
    <property type="entry name" value="Trifunctional purine biosynthetic protein adenosine-3"/>
    <property type="match status" value="1"/>
</dbReference>
<name>A0A6J4TFA0_9SPHN</name>
<evidence type="ECO:0000256" key="11">
    <source>
        <dbReference type="ARBA" id="ARBA00042864"/>
    </source>
</evidence>
<evidence type="ECO:0000256" key="9">
    <source>
        <dbReference type="ARBA" id="ARBA00038345"/>
    </source>
</evidence>
<dbReference type="GO" id="GO:0006189">
    <property type="term" value="P:'de novo' IMP biosynthetic process"/>
    <property type="evidence" value="ECO:0007669"/>
    <property type="project" value="UniProtKB-UniPathway"/>
</dbReference>
<dbReference type="InterPro" id="IPR011761">
    <property type="entry name" value="ATP-grasp"/>
</dbReference>
<dbReference type="Gene3D" id="3.30.470.20">
    <property type="entry name" value="ATP-grasp fold, B domain"/>
    <property type="match status" value="1"/>
</dbReference>
<evidence type="ECO:0000256" key="8">
    <source>
        <dbReference type="ARBA" id="ARBA00022840"/>
    </source>
</evidence>
<dbReference type="UniPathway" id="UPA00074">
    <property type="reaction ID" value="UER00125"/>
</dbReference>
<dbReference type="SUPFAM" id="SSF56059">
    <property type="entry name" value="Glutathione synthetase ATP-binding domain-like"/>
    <property type="match status" value="1"/>
</dbReference>
<dbReference type="SMART" id="SM01209">
    <property type="entry name" value="GARS_A"/>
    <property type="match status" value="1"/>
</dbReference>
<dbReference type="InterPro" id="IPR037123">
    <property type="entry name" value="PRibGlycinamide_synth_C_sf"/>
</dbReference>
<dbReference type="EMBL" id="CADCVX010000404">
    <property type="protein sequence ID" value="CAA9521188.1"/>
    <property type="molecule type" value="Genomic_DNA"/>
</dbReference>
<dbReference type="GO" id="GO:0004637">
    <property type="term" value="F:phosphoribosylamine-glycine ligase activity"/>
    <property type="evidence" value="ECO:0007669"/>
    <property type="project" value="UniProtKB-EC"/>
</dbReference>
<comment type="similarity">
    <text evidence="9">Belongs to the GARS family.</text>
</comment>
<evidence type="ECO:0000256" key="10">
    <source>
        <dbReference type="ARBA" id="ARBA00042242"/>
    </source>
</evidence>
<dbReference type="AlphaFoldDB" id="A0A6J4TFA0"/>
<accession>A0A6J4TFA0</accession>
<organism evidence="14">
    <name type="scientific">uncultured Sphingomonadaceae bacterium</name>
    <dbReference type="NCBI Taxonomy" id="169976"/>
    <lineage>
        <taxon>Bacteria</taxon>
        <taxon>Pseudomonadati</taxon>
        <taxon>Pseudomonadota</taxon>
        <taxon>Alphaproteobacteria</taxon>
        <taxon>Sphingomonadales</taxon>
        <taxon>Sphingomonadaceae</taxon>
        <taxon>environmental samples</taxon>
    </lineage>
</organism>
<dbReference type="GO" id="GO:0009113">
    <property type="term" value="P:purine nucleobase biosynthetic process"/>
    <property type="evidence" value="ECO:0007669"/>
    <property type="project" value="InterPro"/>
</dbReference>
<dbReference type="Pfam" id="PF01071">
    <property type="entry name" value="GARS_A"/>
    <property type="match status" value="1"/>
</dbReference>
<evidence type="ECO:0000256" key="4">
    <source>
        <dbReference type="ARBA" id="ARBA00013255"/>
    </source>
</evidence>
<feature type="non-terminal residue" evidence="14">
    <location>
        <position position="1"/>
    </location>
</feature>
<reference evidence="14" key="1">
    <citation type="submission" date="2020-02" db="EMBL/GenBank/DDBJ databases">
        <authorList>
            <person name="Meier V. D."/>
        </authorList>
    </citation>
    <scope>NUCLEOTIDE SEQUENCE</scope>
    <source>
        <strain evidence="14">AVDCRST_MAG91</strain>
    </source>
</reference>
<dbReference type="InterPro" id="IPR020561">
    <property type="entry name" value="PRibGlycinamid_synth_ATP-grasp"/>
</dbReference>
<dbReference type="InterPro" id="IPR011054">
    <property type="entry name" value="Rudment_hybrid_motif"/>
</dbReference>
<evidence type="ECO:0000256" key="3">
    <source>
        <dbReference type="ARBA" id="ARBA00005174"/>
    </source>
</evidence>
<evidence type="ECO:0000313" key="14">
    <source>
        <dbReference type="EMBL" id="CAA9521188.1"/>
    </source>
</evidence>
<keyword evidence="6 12" id="KW-0547">Nucleotide-binding</keyword>
<evidence type="ECO:0000256" key="7">
    <source>
        <dbReference type="ARBA" id="ARBA00022755"/>
    </source>
</evidence>
<proteinExistence type="inferred from homology"/>
<comment type="cofactor">
    <cofactor evidence="1">
        <name>Mn(2+)</name>
        <dbReference type="ChEBI" id="CHEBI:29035"/>
    </cofactor>
</comment>
<dbReference type="EC" id="6.3.4.13" evidence="4"/>
<evidence type="ECO:0000259" key="13">
    <source>
        <dbReference type="PROSITE" id="PS50975"/>
    </source>
</evidence>